<sequence>MSNPPLFSAVSPPDATNSQTKDPWLAVNLSMFFPGLGQWYANKNQKATIWAIAQIILIIVTIWSIFSPNGPVSWGLGGIVALVILYISNIFDAHWSVYYSEQNNSLEKIPRQQKNPWFAVFANRIIPGLGQLYADKVILGIIFLTISLITLKMDHFFANILFLTPLITAIAIYHVYHTFPHQFHPHRHTYRSILALMVAAIFTWGIICNYFPDWLHQRIEFFEIPSESMLPTLAVGDRIFVSQSGNYQAKRGDIIVFRTPEKIKQLDPKSGDFFIKRVIAIAGDTIEIRGGKVYLNQQVIEEPYTAELANYEIEFMTIPPKTLFVLGDNRNHSFDSRDWGFLPKIYIVGQAYKVYWPLDRVQSLL</sequence>
<feature type="transmembrane region" description="Helical" evidence="8">
    <location>
        <begin position="133"/>
        <end position="150"/>
    </location>
</feature>
<dbReference type="InterPro" id="IPR000223">
    <property type="entry name" value="Pept_S26A_signal_pept_1"/>
</dbReference>
<evidence type="ECO:0000256" key="5">
    <source>
        <dbReference type="ARBA" id="ARBA00022670"/>
    </source>
</evidence>
<feature type="transmembrane region" description="Helical" evidence="8">
    <location>
        <begin position="156"/>
        <end position="176"/>
    </location>
</feature>
<dbReference type="NCBIfam" id="TIGR02227">
    <property type="entry name" value="sigpep_I_bact"/>
    <property type="match status" value="1"/>
</dbReference>
<dbReference type="RefSeq" id="WP_045361755.1">
    <property type="nucleotide sequence ID" value="NZ_BBPA01000070.1"/>
</dbReference>
<proteinExistence type="inferred from homology"/>
<evidence type="ECO:0000256" key="4">
    <source>
        <dbReference type="ARBA" id="ARBA00013208"/>
    </source>
</evidence>
<feature type="transmembrane region" description="Helical" evidence="8">
    <location>
        <begin position="48"/>
        <end position="66"/>
    </location>
</feature>
<keyword evidence="8" id="KW-0472">Membrane</keyword>
<comment type="catalytic activity">
    <reaction evidence="1 8">
        <text>Cleavage of hydrophobic, N-terminal signal or leader sequences from secreted and periplasmic proteins.</text>
        <dbReference type="EC" id="3.4.21.89"/>
    </reaction>
</comment>
<dbReference type="InterPro" id="IPR019758">
    <property type="entry name" value="Pept_S26A_signal_pept_1_CS"/>
</dbReference>
<dbReference type="Proteomes" id="UP000030321">
    <property type="component" value="Unassembled WGS sequence"/>
</dbReference>
<dbReference type="PANTHER" id="PTHR43390">
    <property type="entry name" value="SIGNAL PEPTIDASE I"/>
    <property type="match status" value="1"/>
</dbReference>
<evidence type="ECO:0000256" key="7">
    <source>
        <dbReference type="PIRSR" id="PIRSR600223-1"/>
    </source>
</evidence>
<comment type="subcellular location">
    <subcellularLocation>
        <location evidence="2">Cell membrane</location>
        <topology evidence="2">Single-pass type II membrane protein</topology>
    </subcellularLocation>
    <subcellularLocation>
        <location evidence="8">Membrane</location>
        <topology evidence="8">Single-pass type II membrane protein</topology>
    </subcellularLocation>
</comment>
<dbReference type="InterPro" id="IPR019533">
    <property type="entry name" value="Peptidase_S26"/>
</dbReference>
<feature type="active site" evidence="7">
    <location>
        <position position="276"/>
    </location>
</feature>
<evidence type="ECO:0000256" key="8">
    <source>
        <dbReference type="RuleBase" id="RU362042"/>
    </source>
</evidence>
<dbReference type="InterPro" id="IPR019756">
    <property type="entry name" value="Pept_S26A_signal_pept_1_Ser-AS"/>
</dbReference>
<dbReference type="SUPFAM" id="SSF51306">
    <property type="entry name" value="LexA/Signal peptidase"/>
    <property type="match status" value="1"/>
</dbReference>
<comment type="similarity">
    <text evidence="3 8">Belongs to the peptidase S26 family.</text>
</comment>
<dbReference type="Pfam" id="PF10502">
    <property type="entry name" value="Peptidase_S26"/>
    <property type="match status" value="1"/>
</dbReference>
<dbReference type="PANTHER" id="PTHR43390:SF1">
    <property type="entry name" value="CHLOROPLAST PROCESSING PEPTIDASE"/>
    <property type="match status" value="1"/>
</dbReference>
<reference evidence="11" key="1">
    <citation type="journal article" date="2015" name="Genome">
        <title>Whole Genome Sequence of the Non-Microcystin-Producing Microcystis aeruginosa Strain NIES-44.</title>
        <authorList>
            <person name="Okano K."/>
            <person name="Miyata N."/>
            <person name="Ozaki Y."/>
        </authorList>
    </citation>
    <scope>NUCLEOTIDE SEQUENCE [LARGE SCALE GENOMIC DNA]</scope>
    <source>
        <strain evidence="11">NIES-44</strain>
    </source>
</reference>
<evidence type="ECO:0000259" key="9">
    <source>
        <dbReference type="Pfam" id="PF10502"/>
    </source>
</evidence>
<dbReference type="GO" id="GO:0006465">
    <property type="term" value="P:signal peptide processing"/>
    <property type="evidence" value="ECO:0007669"/>
    <property type="project" value="InterPro"/>
</dbReference>
<accession>A0A0A1W0I7</accession>
<evidence type="ECO:0000256" key="3">
    <source>
        <dbReference type="ARBA" id="ARBA00009370"/>
    </source>
</evidence>
<evidence type="ECO:0000256" key="1">
    <source>
        <dbReference type="ARBA" id="ARBA00000677"/>
    </source>
</evidence>
<feature type="domain" description="Peptidase S26" evidence="9">
    <location>
        <begin position="219"/>
        <end position="356"/>
    </location>
</feature>
<dbReference type="Gene3D" id="2.10.109.10">
    <property type="entry name" value="Umud Fragment, subunit A"/>
    <property type="match status" value="1"/>
</dbReference>
<evidence type="ECO:0000256" key="2">
    <source>
        <dbReference type="ARBA" id="ARBA00004401"/>
    </source>
</evidence>
<dbReference type="GO" id="GO:0005886">
    <property type="term" value="C:plasma membrane"/>
    <property type="evidence" value="ECO:0007669"/>
    <property type="project" value="UniProtKB-SubCell"/>
</dbReference>
<dbReference type="GO" id="GO:0004252">
    <property type="term" value="F:serine-type endopeptidase activity"/>
    <property type="evidence" value="ECO:0007669"/>
    <property type="project" value="InterPro"/>
</dbReference>
<dbReference type="PROSITE" id="PS00501">
    <property type="entry name" value="SPASE_I_1"/>
    <property type="match status" value="1"/>
</dbReference>
<evidence type="ECO:0000256" key="6">
    <source>
        <dbReference type="ARBA" id="ARBA00022801"/>
    </source>
</evidence>
<dbReference type="EC" id="3.4.21.89" evidence="4 8"/>
<dbReference type="CDD" id="cd06530">
    <property type="entry name" value="S26_SPase_I"/>
    <property type="match status" value="1"/>
</dbReference>
<dbReference type="PROSITE" id="PS00761">
    <property type="entry name" value="SPASE_I_3"/>
    <property type="match status" value="1"/>
</dbReference>
<comment type="caution">
    <text evidence="10">The sequence shown here is derived from an EMBL/GenBank/DDBJ whole genome shotgun (WGS) entry which is preliminary data.</text>
</comment>
<organism evidence="10 11">
    <name type="scientific">Microcystis aeruginosa NIES-44</name>
    <dbReference type="NCBI Taxonomy" id="449439"/>
    <lineage>
        <taxon>Bacteria</taxon>
        <taxon>Bacillati</taxon>
        <taxon>Cyanobacteriota</taxon>
        <taxon>Cyanophyceae</taxon>
        <taxon>Oscillatoriophycideae</taxon>
        <taxon>Chroococcales</taxon>
        <taxon>Microcystaceae</taxon>
        <taxon>Microcystis</taxon>
    </lineage>
</organism>
<evidence type="ECO:0000313" key="10">
    <source>
        <dbReference type="EMBL" id="GAL95339.1"/>
    </source>
</evidence>
<feature type="transmembrane region" description="Helical" evidence="8">
    <location>
        <begin position="72"/>
        <end position="91"/>
    </location>
</feature>
<keyword evidence="8" id="KW-0812">Transmembrane</keyword>
<keyword evidence="8" id="KW-1133">Transmembrane helix</keyword>
<feature type="transmembrane region" description="Helical" evidence="8">
    <location>
        <begin position="188"/>
        <end position="207"/>
    </location>
</feature>
<evidence type="ECO:0000313" key="11">
    <source>
        <dbReference type="Proteomes" id="UP000030321"/>
    </source>
</evidence>
<dbReference type="AlphaFoldDB" id="A0A0A1W0I7"/>
<dbReference type="InterPro" id="IPR036286">
    <property type="entry name" value="LexA/Signal_pep-like_sf"/>
</dbReference>
<dbReference type="PRINTS" id="PR00727">
    <property type="entry name" value="LEADERPTASE"/>
</dbReference>
<keyword evidence="6 8" id="KW-0378">Hydrolase</keyword>
<dbReference type="GO" id="GO:0009003">
    <property type="term" value="F:signal peptidase activity"/>
    <property type="evidence" value="ECO:0007669"/>
    <property type="project" value="UniProtKB-EC"/>
</dbReference>
<keyword evidence="5 8" id="KW-0645">Protease</keyword>
<protein>
    <recommendedName>
        <fullName evidence="4 8">Signal peptidase I</fullName>
        <ecNumber evidence="4 8">3.4.21.89</ecNumber>
    </recommendedName>
</protein>
<comment type="caution">
    <text evidence="8">Lacks conserved residue(s) required for the propagation of feature annotation.</text>
</comment>
<dbReference type="EMBL" id="BBPA01000070">
    <property type="protein sequence ID" value="GAL95339.1"/>
    <property type="molecule type" value="Genomic_DNA"/>
</dbReference>
<feature type="active site" evidence="7">
    <location>
        <position position="228"/>
    </location>
</feature>
<name>A0A0A1W0I7_MICAE</name>
<gene>
    <name evidence="10" type="ORF">N44_04194</name>
</gene>